<dbReference type="EC" id="4.1.1.35" evidence="5"/>
<dbReference type="GO" id="GO:0070403">
    <property type="term" value="F:NAD+ binding"/>
    <property type="evidence" value="ECO:0007669"/>
    <property type="project" value="InterPro"/>
</dbReference>
<proteinExistence type="inferred from homology"/>
<keyword evidence="13" id="KW-0472">Membrane</keyword>
<evidence type="ECO:0000313" key="21">
    <source>
        <dbReference type="Ensembl" id="ENSMMDP00005036972.1"/>
    </source>
</evidence>
<comment type="cofactor">
    <cofactor evidence="1">
        <name>NAD(+)</name>
        <dbReference type="ChEBI" id="CHEBI:57540"/>
    </cofactor>
</comment>
<feature type="region of interest" description="Disordered" evidence="18">
    <location>
        <begin position="339"/>
        <end position="360"/>
    </location>
</feature>
<evidence type="ECO:0000259" key="19">
    <source>
        <dbReference type="Pfam" id="PF11803"/>
    </source>
</evidence>
<reference evidence="21" key="2">
    <citation type="submission" date="2025-08" db="UniProtKB">
        <authorList>
            <consortium name="Ensembl"/>
        </authorList>
    </citation>
    <scope>IDENTIFICATION</scope>
</reference>
<gene>
    <name evidence="21" type="primary">UXS1</name>
    <name evidence="21" type="synonym">uxs1</name>
</gene>
<dbReference type="FunFam" id="3.40.50.720:FF:000065">
    <property type="entry name" value="UDP-glucuronic acid decarboxylase 1"/>
    <property type="match status" value="1"/>
</dbReference>
<evidence type="ECO:0000256" key="15">
    <source>
        <dbReference type="ARBA" id="ARBA00023239"/>
    </source>
</evidence>
<dbReference type="UniPathway" id="UPA00796">
    <property type="reaction ID" value="UER00771"/>
</dbReference>
<evidence type="ECO:0000256" key="4">
    <source>
        <dbReference type="ARBA" id="ARBA00007505"/>
    </source>
</evidence>
<feature type="domain" description="NAD(P)-binding" evidence="20">
    <location>
        <begin position="44"/>
        <end position="327"/>
    </location>
</feature>
<dbReference type="InterPro" id="IPR036291">
    <property type="entry name" value="NAD(P)-bd_dom_sf"/>
</dbReference>
<dbReference type="GO" id="GO:0033320">
    <property type="term" value="P:UDP-D-xylose biosynthetic process"/>
    <property type="evidence" value="ECO:0007669"/>
    <property type="project" value="UniProtKB-UniPathway"/>
</dbReference>
<evidence type="ECO:0000259" key="20">
    <source>
        <dbReference type="Pfam" id="PF16363"/>
    </source>
</evidence>
<keyword evidence="7" id="KW-0812">Transmembrane</keyword>
<protein>
    <recommendedName>
        <fullName evidence="6">UDP-glucuronic acid decarboxylase 1</fullName>
        <ecNumber evidence="5">4.1.1.35</ecNumber>
    </recommendedName>
    <alternativeName>
        <fullName evidence="16">UDP-glucuronate decarboxylase 1</fullName>
    </alternativeName>
</protein>
<keyword evidence="14" id="KW-0325">Glycoprotein</keyword>
<sequence length="360" mass="41213">MKIEQRIDEAVAPLREKIRDLELSLSQKYPPVKFLSEKDRKRILITGGAGFVGSHLTDKLMMDGHEVTVVDNFFTGRKRNVEHWIGHENFELINHDVVEPLYIEVDQIYHLASPASPPNYMYNPIKTLKTNTIGTLNMLGLAKRVGARLLLASTSEVYGDPEVHPQNEEYWGHVNPIGPRACYDEGKRVAETMCYAYMKQEGVEVRVARIFNTFGSRMHMNDGRVVSNFILQALQGEPLTVRMVRASVSVGTDVMEVHEMCSQGNPEEHTILEFARLIKSLVVSRSQIQFLPEAQDDPQRRRPDIRKAKMMLGWEPVVPLEEGLNKTIQYFSRELEHQANNQYIPKPKAARMKKGRPRHN</sequence>
<evidence type="ECO:0000256" key="3">
    <source>
        <dbReference type="ARBA" id="ARBA00005100"/>
    </source>
</evidence>
<evidence type="ECO:0000256" key="8">
    <source>
        <dbReference type="ARBA" id="ARBA00022793"/>
    </source>
</evidence>
<organism evidence="21 22">
    <name type="scientific">Myripristis murdjan</name>
    <name type="common">pinecone soldierfish</name>
    <dbReference type="NCBI Taxonomy" id="586833"/>
    <lineage>
        <taxon>Eukaryota</taxon>
        <taxon>Metazoa</taxon>
        <taxon>Chordata</taxon>
        <taxon>Craniata</taxon>
        <taxon>Vertebrata</taxon>
        <taxon>Euteleostomi</taxon>
        <taxon>Actinopterygii</taxon>
        <taxon>Neopterygii</taxon>
        <taxon>Teleostei</taxon>
        <taxon>Neoteleostei</taxon>
        <taxon>Acanthomorphata</taxon>
        <taxon>Holocentriformes</taxon>
        <taxon>Holocentridae</taxon>
        <taxon>Myripristis</taxon>
    </lineage>
</organism>
<evidence type="ECO:0000313" key="22">
    <source>
        <dbReference type="Proteomes" id="UP000472263"/>
    </source>
</evidence>
<dbReference type="GO" id="GO:0032580">
    <property type="term" value="C:Golgi cisterna membrane"/>
    <property type="evidence" value="ECO:0007669"/>
    <property type="project" value="UniProtKB-SubCell"/>
</dbReference>
<dbReference type="Pfam" id="PF16363">
    <property type="entry name" value="GDP_Man_Dehyd"/>
    <property type="match status" value="1"/>
</dbReference>
<dbReference type="GeneTree" id="ENSGT00940000157868"/>
<accession>A0A667Z9G5</accession>
<keyword evidence="15" id="KW-0456">Lyase</keyword>
<evidence type="ECO:0000256" key="16">
    <source>
        <dbReference type="ARBA" id="ARBA00031585"/>
    </source>
</evidence>
<dbReference type="InterPro" id="IPR016040">
    <property type="entry name" value="NAD(P)-bd_dom"/>
</dbReference>
<dbReference type="InterPro" id="IPR021761">
    <property type="entry name" value="UXS1_N"/>
</dbReference>
<comment type="catalytic activity">
    <reaction evidence="17">
        <text>UDP-alpha-D-glucuronate + H(+) = UDP-alpha-D-xylose + CO2</text>
        <dbReference type="Rhea" id="RHEA:23916"/>
        <dbReference type="ChEBI" id="CHEBI:15378"/>
        <dbReference type="ChEBI" id="CHEBI:16526"/>
        <dbReference type="ChEBI" id="CHEBI:57632"/>
        <dbReference type="ChEBI" id="CHEBI:58052"/>
        <dbReference type="EC" id="4.1.1.35"/>
    </reaction>
    <physiologicalReaction direction="left-to-right" evidence="17">
        <dbReference type="Rhea" id="RHEA:23917"/>
    </physiologicalReaction>
</comment>
<keyword evidence="9" id="KW-0735">Signal-anchor</keyword>
<feature type="domain" description="UDP-glucuronate decarboxylase N-terminal" evidence="19">
    <location>
        <begin position="1"/>
        <end position="30"/>
    </location>
</feature>
<reference evidence="21" key="3">
    <citation type="submission" date="2025-09" db="UniProtKB">
        <authorList>
            <consortium name="Ensembl"/>
        </authorList>
    </citation>
    <scope>IDENTIFICATION</scope>
</reference>
<evidence type="ECO:0000256" key="10">
    <source>
        <dbReference type="ARBA" id="ARBA00022989"/>
    </source>
</evidence>
<feature type="compositionally biased region" description="Basic residues" evidence="18">
    <location>
        <begin position="348"/>
        <end position="360"/>
    </location>
</feature>
<dbReference type="Ensembl" id="ENSMMDT00005037767.1">
    <property type="protein sequence ID" value="ENSMMDP00005036972.1"/>
    <property type="gene ID" value="ENSMMDG00005017234.1"/>
</dbReference>
<keyword evidence="11" id="KW-0520">NAD</keyword>
<dbReference type="Pfam" id="PF11803">
    <property type="entry name" value="UXS1_N"/>
    <property type="match status" value="1"/>
</dbReference>
<evidence type="ECO:0000256" key="17">
    <source>
        <dbReference type="ARBA" id="ARBA00049410"/>
    </source>
</evidence>
<reference evidence="21" key="1">
    <citation type="submission" date="2019-06" db="EMBL/GenBank/DDBJ databases">
        <authorList>
            <consortium name="Wellcome Sanger Institute Data Sharing"/>
        </authorList>
    </citation>
    <scope>NUCLEOTIDE SEQUENCE [LARGE SCALE GENOMIC DNA]</scope>
</reference>
<keyword evidence="22" id="KW-1185">Reference proteome</keyword>
<evidence type="ECO:0000256" key="6">
    <source>
        <dbReference type="ARBA" id="ARBA00018816"/>
    </source>
</evidence>
<dbReference type="PANTHER" id="PTHR43078">
    <property type="entry name" value="UDP-GLUCURONIC ACID DECARBOXYLASE-RELATED"/>
    <property type="match status" value="1"/>
</dbReference>
<keyword evidence="12" id="KW-0333">Golgi apparatus</keyword>
<evidence type="ECO:0000256" key="2">
    <source>
        <dbReference type="ARBA" id="ARBA00004447"/>
    </source>
</evidence>
<evidence type="ECO:0000256" key="13">
    <source>
        <dbReference type="ARBA" id="ARBA00023136"/>
    </source>
</evidence>
<dbReference type="GO" id="GO:0048040">
    <property type="term" value="F:UDP-glucuronate decarboxylase activity"/>
    <property type="evidence" value="ECO:0007669"/>
    <property type="project" value="UniProtKB-EC"/>
</dbReference>
<keyword evidence="10" id="KW-1133">Transmembrane helix</keyword>
<dbReference type="CDD" id="cd05230">
    <property type="entry name" value="UGD_SDR_e"/>
    <property type="match status" value="1"/>
</dbReference>
<dbReference type="Gene3D" id="3.40.50.720">
    <property type="entry name" value="NAD(P)-binding Rossmann-like Domain"/>
    <property type="match status" value="2"/>
</dbReference>
<evidence type="ECO:0000256" key="18">
    <source>
        <dbReference type="SAM" id="MobiDB-lite"/>
    </source>
</evidence>
<dbReference type="SUPFAM" id="SSF51735">
    <property type="entry name" value="NAD(P)-binding Rossmann-fold domains"/>
    <property type="match status" value="1"/>
</dbReference>
<comment type="similarity">
    <text evidence="4">Belongs to the NAD(P)-dependent epimerase/dehydratase family. UDP-glucuronic acid decarboxylase subfamily.</text>
</comment>
<evidence type="ECO:0000256" key="11">
    <source>
        <dbReference type="ARBA" id="ARBA00023027"/>
    </source>
</evidence>
<comment type="subcellular location">
    <subcellularLocation>
        <location evidence="2">Golgi apparatus</location>
        <location evidence="2">Golgi stack membrane</location>
        <topology evidence="2">Single-pass type II membrane protein</topology>
    </subcellularLocation>
</comment>
<comment type="pathway">
    <text evidence="3">Nucleotide-sugar biosynthesis; UDP-alpha-D-xylose biosynthesis; UDP-alpha-D-xylose from UDP-alpha-D-glucuronate: step 1/1.</text>
</comment>
<dbReference type="AlphaFoldDB" id="A0A667Z9G5"/>
<evidence type="ECO:0000256" key="5">
    <source>
        <dbReference type="ARBA" id="ARBA00012290"/>
    </source>
</evidence>
<evidence type="ECO:0000256" key="12">
    <source>
        <dbReference type="ARBA" id="ARBA00023034"/>
    </source>
</evidence>
<dbReference type="Proteomes" id="UP000472263">
    <property type="component" value="Chromosome 21"/>
</dbReference>
<keyword evidence="8" id="KW-0210">Decarboxylase</keyword>
<evidence type="ECO:0000256" key="9">
    <source>
        <dbReference type="ARBA" id="ARBA00022968"/>
    </source>
</evidence>
<name>A0A667Z9G5_9TELE</name>
<dbReference type="GO" id="GO:0042732">
    <property type="term" value="P:D-xylose metabolic process"/>
    <property type="evidence" value="ECO:0007669"/>
    <property type="project" value="InterPro"/>
</dbReference>
<dbReference type="InterPro" id="IPR044516">
    <property type="entry name" value="UXS-like"/>
</dbReference>
<evidence type="ECO:0000256" key="14">
    <source>
        <dbReference type="ARBA" id="ARBA00023180"/>
    </source>
</evidence>
<evidence type="ECO:0000256" key="7">
    <source>
        <dbReference type="ARBA" id="ARBA00022692"/>
    </source>
</evidence>
<dbReference type="PANTHER" id="PTHR43078:SF6">
    <property type="entry name" value="UDP-GLUCURONIC ACID DECARBOXYLASE 1"/>
    <property type="match status" value="1"/>
</dbReference>
<evidence type="ECO:0000256" key="1">
    <source>
        <dbReference type="ARBA" id="ARBA00001911"/>
    </source>
</evidence>